<dbReference type="Proteomes" id="UP001288944">
    <property type="component" value="Unassembled WGS sequence"/>
</dbReference>
<dbReference type="EMBL" id="WNUR01000018">
    <property type="protein sequence ID" value="MDZ7541397.1"/>
    <property type="molecule type" value="Genomic_DNA"/>
</dbReference>
<sequence>MTKKLVKKDRKRTKDYESYLTGDPLFDLLREFYKSQYGLDSPEWRSIVDNDKKLQIEKKRKEINADRRYK</sequence>
<proteinExistence type="predicted"/>
<evidence type="ECO:0000313" key="2">
    <source>
        <dbReference type="Proteomes" id="UP001288944"/>
    </source>
</evidence>
<reference evidence="1" key="1">
    <citation type="submission" date="2019-11" db="EMBL/GenBank/DDBJ databases">
        <title>Characterization of Clostridium perfringens isolates from swine manure treated agricultural soils.</title>
        <authorList>
            <person name="Wushke S.T."/>
        </authorList>
    </citation>
    <scope>NUCLEOTIDE SEQUENCE</scope>
    <source>
        <strain evidence="1">X62</strain>
    </source>
</reference>
<name>A0AAW9KDI2_CLOPF</name>
<dbReference type="AlphaFoldDB" id="A0AAW9KDI2"/>
<dbReference type="RefSeq" id="WP_289129478.1">
    <property type="nucleotide sequence ID" value="NZ_WNUN01000012.1"/>
</dbReference>
<accession>A0AAW9KDI2</accession>
<protein>
    <submittedName>
        <fullName evidence="1">Uncharacterized protein</fullName>
    </submittedName>
</protein>
<comment type="caution">
    <text evidence="1">The sequence shown here is derived from an EMBL/GenBank/DDBJ whole genome shotgun (WGS) entry which is preliminary data.</text>
</comment>
<organism evidence="1 2">
    <name type="scientific">Clostridium perfringens</name>
    <dbReference type="NCBI Taxonomy" id="1502"/>
    <lineage>
        <taxon>Bacteria</taxon>
        <taxon>Bacillati</taxon>
        <taxon>Bacillota</taxon>
        <taxon>Clostridia</taxon>
        <taxon>Eubacteriales</taxon>
        <taxon>Clostridiaceae</taxon>
        <taxon>Clostridium</taxon>
    </lineage>
</organism>
<gene>
    <name evidence="1" type="ORF">GNF83_09025</name>
</gene>
<evidence type="ECO:0000313" key="1">
    <source>
        <dbReference type="EMBL" id="MDZ7541397.1"/>
    </source>
</evidence>